<evidence type="ECO:0000256" key="3">
    <source>
        <dbReference type="PROSITE-ProRule" id="PRU00221"/>
    </source>
</evidence>
<protein>
    <submittedName>
        <fullName evidence="5">POC1 centriolar protein-like protein</fullName>
    </submittedName>
</protein>
<dbReference type="PROSITE" id="PS50294">
    <property type="entry name" value="WD_REPEATS_REGION"/>
    <property type="match status" value="3"/>
</dbReference>
<feature type="compositionally biased region" description="Low complexity" evidence="4">
    <location>
        <begin position="289"/>
        <end position="315"/>
    </location>
</feature>
<dbReference type="SMART" id="SM00320">
    <property type="entry name" value="WD40"/>
    <property type="match status" value="4"/>
</dbReference>
<name>A0A034VQ58_BACDO</name>
<dbReference type="PANTHER" id="PTHR44019">
    <property type="entry name" value="WD REPEAT-CONTAINING PROTEIN 55"/>
    <property type="match status" value="1"/>
</dbReference>
<feature type="repeat" description="WD" evidence="3">
    <location>
        <begin position="112"/>
        <end position="153"/>
    </location>
</feature>
<proteinExistence type="predicted"/>
<dbReference type="Pfam" id="PF00400">
    <property type="entry name" value="WD40"/>
    <property type="match status" value="4"/>
</dbReference>
<evidence type="ECO:0000256" key="4">
    <source>
        <dbReference type="SAM" id="MobiDB-lite"/>
    </source>
</evidence>
<dbReference type="GO" id="GO:0036064">
    <property type="term" value="C:ciliary basal body"/>
    <property type="evidence" value="ECO:0007669"/>
    <property type="project" value="TreeGrafter"/>
</dbReference>
<organism evidence="5">
    <name type="scientific">Bactrocera dorsalis</name>
    <name type="common">Oriental fruit fly</name>
    <name type="synonym">Dacus dorsalis</name>
    <dbReference type="NCBI Taxonomy" id="27457"/>
    <lineage>
        <taxon>Eukaryota</taxon>
        <taxon>Metazoa</taxon>
        <taxon>Ecdysozoa</taxon>
        <taxon>Arthropoda</taxon>
        <taxon>Hexapoda</taxon>
        <taxon>Insecta</taxon>
        <taxon>Pterygota</taxon>
        <taxon>Neoptera</taxon>
        <taxon>Endopterygota</taxon>
        <taxon>Diptera</taxon>
        <taxon>Brachycera</taxon>
        <taxon>Muscomorpha</taxon>
        <taxon>Tephritoidea</taxon>
        <taxon>Tephritidae</taxon>
        <taxon>Bactrocera</taxon>
        <taxon>Bactrocera</taxon>
    </lineage>
</organism>
<feature type="repeat" description="WD" evidence="3">
    <location>
        <begin position="1"/>
        <end position="27"/>
    </location>
</feature>
<dbReference type="CDD" id="cd00200">
    <property type="entry name" value="WD40"/>
    <property type="match status" value="1"/>
</dbReference>
<feature type="region of interest" description="Disordered" evidence="4">
    <location>
        <begin position="286"/>
        <end position="326"/>
    </location>
</feature>
<dbReference type="GO" id="GO:0005814">
    <property type="term" value="C:centriole"/>
    <property type="evidence" value="ECO:0007669"/>
    <property type="project" value="TreeGrafter"/>
</dbReference>
<dbReference type="PANTHER" id="PTHR44019:SF8">
    <property type="entry name" value="POC1 CENTRIOLAR PROTEIN HOMOLOG"/>
    <property type="match status" value="1"/>
</dbReference>
<evidence type="ECO:0000256" key="1">
    <source>
        <dbReference type="ARBA" id="ARBA00022574"/>
    </source>
</evidence>
<dbReference type="GO" id="GO:0060271">
    <property type="term" value="P:cilium assembly"/>
    <property type="evidence" value="ECO:0007669"/>
    <property type="project" value="TreeGrafter"/>
</dbReference>
<dbReference type="OrthoDB" id="10264588at2759"/>
<dbReference type="InterPro" id="IPR001680">
    <property type="entry name" value="WD40_rpt"/>
</dbReference>
<keyword evidence="2" id="KW-0677">Repeat</keyword>
<keyword evidence="1 3" id="KW-0853">WD repeat</keyword>
<evidence type="ECO:0000313" key="5">
    <source>
        <dbReference type="EMBL" id="JAC43960.1"/>
    </source>
</evidence>
<dbReference type="InterPro" id="IPR050505">
    <property type="entry name" value="WDR55/POC1"/>
</dbReference>
<evidence type="ECO:0000256" key="2">
    <source>
        <dbReference type="ARBA" id="ARBA00022737"/>
    </source>
</evidence>
<dbReference type="InterPro" id="IPR015943">
    <property type="entry name" value="WD40/YVTN_repeat-like_dom_sf"/>
</dbReference>
<dbReference type="SUPFAM" id="SSF50978">
    <property type="entry name" value="WD40 repeat-like"/>
    <property type="match status" value="1"/>
</dbReference>
<dbReference type="PROSITE" id="PS50082">
    <property type="entry name" value="WD_REPEATS_2"/>
    <property type="match status" value="4"/>
</dbReference>
<feature type="repeat" description="WD" evidence="3">
    <location>
        <begin position="28"/>
        <end position="69"/>
    </location>
</feature>
<sequence length="326" mass="36029">MVTMLITASDDKTLKLWKVAQRKFLTSFTGHNNWVRAAKFSPNGQLIASCGDDKSLRIFDVTSGECVRTFTEERGMGRQIAWHPDGNLVAVALSCNRVKIFDIAEGELIQLYQVHSAPVNDLAFHPNGNFLLTGGDDDTIRLLDLLEGRPIYTLTGHTDKVCAVAFSPDGQHFASAGEDRQLLVWKSNLHTFDANSFRSKQASFQKENSVSSLAAAPHNSVVDTDSKICDDTILIDPRHSVAYKMRDENFQVLDSQYTTAKQQSVSSFTKSLQQHETLDKLKTDANTDSISYNSSSSTSLLHMPNNTTNSCNNDGNEGHGAPSKYF</sequence>
<reference evidence="5" key="1">
    <citation type="journal article" date="2014" name="BMC Genomics">
        <title>Characterizing the developmental transcriptome of the oriental fruit fly, Bactrocera dorsalis (Diptera: Tephritidae) through comparative genomic analysis with Drosophila melanogaster utilizing modENCODE datasets.</title>
        <authorList>
            <person name="Geib S.M."/>
            <person name="Calla B."/>
            <person name="Hall B."/>
            <person name="Hou S."/>
            <person name="Manoukis N.C."/>
        </authorList>
    </citation>
    <scope>NUCLEOTIDE SEQUENCE</scope>
    <source>
        <strain evidence="5">Punador</strain>
    </source>
</reference>
<dbReference type="InterPro" id="IPR036322">
    <property type="entry name" value="WD40_repeat_dom_sf"/>
</dbReference>
<accession>A0A034VQ58</accession>
<dbReference type="AlphaFoldDB" id="A0A034VQ58"/>
<dbReference type="Gene3D" id="2.130.10.10">
    <property type="entry name" value="YVTN repeat-like/Quinoprotein amine dehydrogenase"/>
    <property type="match status" value="2"/>
</dbReference>
<feature type="repeat" description="WD" evidence="3">
    <location>
        <begin position="154"/>
        <end position="186"/>
    </location>
</feature>
<dbReference type="EMBL" id="GAKP01014992">
    <property type="protein sequence ID" value="JAC43960.1"/>
    <property type="molecule type" value="Transcribed_RNA"/>
</dbReference>
<gene>
    <name evidence="5" type="primary">POC1</name>
</gene>